<sequence length="244" mass="27275">DVVFSTSSGGSYDFQKQIIDLAIETHIPRLVLAEYDQDSLNPKIQARLPPCRERARIIQYLEQNSSQNQLEWIGIATGCALDQGLISGNLGFDIKWQSVTIHGTGEERFAASSTAWIGRVSLAILKNWEAIKNQYIFASGLIVSANEVLDALQHHTGQSWGRGEVEIEEAVREAHRRMDRGFPDAAMFLMEKIVLCDESMNAVKPFLEQDSKTKLDLEPESLDELVKNSLHEFEHRGKGGCGCD</sequence>
<evidence type="ECO:0000256" key="2">
    <source>
        <dbReference type="ARBA" id="ARBA00023002"/>
    </source>
</evidence>
<dbReference type="eggNOG" id="ENOG502SNIG">
    <property type="taxonomic scope" value="Eukaryota"/>
</dbReference>
<dbReference type="InterPro" id="IPR051609">
    <property type="entry name" value="NmrA/Isoflavone_reductase-like"/>
</dbReference>
<evidence type="ECO:0000256" key="1">
    <source>
        <dbReference type="ARBA" id="ARBA00022857"/>
    </source>
</evidence>
<organism evidence="3 4">
    <name type="scientific">Pseudocercospora fijiensis (strain CIRAD86)</name>
    <name type="common">Black leaf streak disease fungus</name>
    <name type="synonym">Mycosphaerella fijiensis</name>
    <dbReference type="NCBI Taxonomy" id="383855"/>
    <lineage>
        <taxon>Eukaryota</taxon>
        <taxon>Fungi</taxon>
        <taxon>Dikarya</taxon>
        <taxon>Ascomycota</taxon>
        <taxon>Pezizomycotina</taxon>
        <taxon>Dothideomycetes</taxon>
        <taxon>Dothideomycetidae</taxon>
        <taxon>Mycosphaerellales</taxon>
        <taxon>Mycosphaerellaceae</taxon>
        <taxon>Pseudocercospora</taxon>
    </lineage>
</organism>
<dbReference type="RefSeq" id="XP_007928520.1">
    <property type="nucleotide sequence ID" value="XM_007930329.1"/>
</dbReference>
<dbReference type="OrthoDB" id="9984533at2759"/>
<dbReference type="HOGENOM" id="CLU_044876_7_0_1"/>
<keyword evidence="2" id="KW-0560">Oxidoreductase</keyword>
<evidence type="ECO:0000313" key="3">
    <source>
        <dbReference type="EMBL" id="EME81292.1"/>
    </source>
</evidence>
<dbReference type="Gene3D" id="3.40.50.720">
    <property type="entry name" value="NAD(P)-binding Rossmann-like Domain"/>
    <property type="match status" value="1"/>
</dbReference>
<evidence type="ECO:0000313" key="4">
    <source>
        <dbReference type="Proteomes" id="UP000016932"/>
    </source>
</evidence>
<dbReference type="AlphaFoldDB" id="M3AUZ1"/>
<reference evidence="3 4" key="1">
    <citation type="journal article" date="2012" name="PLoS Pathog.">
        <title>Diverse lifestyles and strategies of plant pathogenesis encoded in the genomes of eighteen Dothideomycetes fungi.</title>
        <authorList>
            <person name="Ohm R.A."/>
            <person name="Feau N."/>
            <person name="Henrissat B."/>
            <person name="Schoch C.L."/>
            <person name="Horwitz B.A."/>
            <person name="Barry K.W."/>
            <person name="Condon B.J."/>
            <person name="Copeland A.C."/>
            <person name="Dhillon B."/>
            <person name="Glaser F."/>
            <person name="Hesse C.N."/>
            <person name="Kosti I."/>
            <person name="LaButti K."/>
            <person name="Lindquist E.A."/>
            <person name="Lucas S."/>
            <person name="Salamov A.A."/>
            <person name="Bradshaw R.E."/>
            <person name="Ciuffetti L."/>
            <person name="Hamelin R.C."/>
            <person name="Kema G.H.J."/>
            <person name="Lawrence C."/>
            <person name="Scott J.A."/>
            <person name="Spatafora J.W."/>
            <person name="Turgeon B.G."/>
            <person name="de Wit P.J.G.M."/>
            <person name="Zhong S."/>
            <person name="Goodwin S.B."/>
            <person name="Grigoriev I.V."/>
        </authorList>
    </citation>
    <scope>NUCLEOTIDE SEQUENCE [LARGE SCALE GENOMIC DNA]</scope>
    <source>
        <strain evidence="3 4">CIRAD86</strain>
    </source>
</reference>
<dbReference type="KEGG" id="pfj:MYCFIDRAFT_140194"/>
<gene>
    <name evidence="3" type="ORF">MYCFIDRAFT_140194</name>
</gene>
<name>M3AUZ1_PSEFD</name>
<keyword evidence="1" id="KW-0521">NADP</keyword>
<keyword evidence="4" id="KW-1185">Reference proteome</keyword>
<dbReference type="PANTHER" id="PTHR47706:SF10">
    <property type="entry name" value="NMRA-LIKE DOMAIN-CONTAINING PROTEIN"/>
    <property type="match status" value="1"/>
</dbReference>
<dbReference type="Proteomes" id="UP000016932">
    <property type="component" value="Unassembled WGS sequence"/>
</dbReference>
<proteinExistence type="predicted"/>
<evidence type="ECO:0008006" key="5">
    <source>
        <dbReference type="Google" id="ProtNLM"/>
    </source>
</evidence>
<dbReference type="InterPro" id="IPR036291">
    <property type="entry name" value="NAD(P)-bd_dom_sf"/>
</dbReference>
<dbReference type="SUPFAM" id="SSF51735">
    <property type="entry name" value="NAD(P)-binding Rossmann-fold domains"/>
    <property type="match status" value="1"/>
</dbReference>
<dbReference type="EMBL" id="KB446560">
    <property type="protein sequence ID" value="EME81292.1"/>
    <property type="molecule type" value="Genomic_DNA"/>
</dbReference>
<accession>M3AUZ1</accession>
<feature type="non-terminal residue" evidence="3">
    <location>
        <position position="1"/>
    </location>
</feature>
<dbReference type="GeneID" id="19331140"/>
<protein>
    <recommendedName>
        <fullName evidence="5">NmrA-like domain-containing protein</fullName>
    </recommendedName>
</protein>
<dbReference type="GO" id="GO:0016491">
    <property type="term" value="F:oxidoreductase activity"/>
    <property type="evidence" value="ECO:0007669"/>
    <property type="project" value="UniProtKB-KW"/>
</dbReference>
<dbReference type="Gene3D" id="3.90.25.10">
    <property type="entry name" value="UDP-galactose 4-epimerase, domain 1"/>
    <property type="match status" value="1"/>
</dbReference>
<dbReference type="VEuPathDB" id="FungiDB:MYCFIDRAFT_140194"/>
<dbReference type="PANTHER" id="PTHR47706">
    <property type="entry name" value="NMRA-LIKE FAMILY PROTEIN"/>
    <property type="match status" value="1"/>
</dbReference>